<protein>
    <recommendedName>
        <fullName evidence="3">Winged helix-turn-helix domain-containing protein</fullName>
    </recommendedName>
</protein>
<proteinExistence type="predicted"/>
<keyword evidence="2" id="KW-1185">Reference proteome</keyword>
<evidence type="ECO:0008006" key="3">
    <source>
        <dbReference type="Google" id="ProtNLM"/>
    </source>
</evidence>
<sequence>MNRARADRARVAAARRQSLASLSPLQTSLLQRALAAGRLELSAEEHVEVLAMVQLYHIGYLGPIHREAFSGQMVWQITRRGRLAMARHRRPAAAEHATPLTACGAEA</sequence>
<reference evidence="1 2" key="1">
    <citation type="submission" date="2018-04" db="EMBL/GenBank/DDBJ databases">
        <title>Methylobacterium sp. PR1016A genome.</title>
        <authorList>
            <person name="Park W."/>
        </authorList>
    </citation>
    <scope>NUCLEOTIDE SEQUENCE [LARGE SCALE GENOMIC DNA]</scope>
    <source>
        <strain evidence="1 2">PR1016A</strain>
    </source>
</reference>
<dbReference type="RefSeq" id="WP_099957371.1">
    <property type="nucleotide sequence ID" value="NZ_CP028844.1"/>
</dbReference>
<dbReference type="Proteomes" id="UP000244755">
    <property type="component" value="Chromosome 2"/>
</dbReference>
<organism evidence="1 2">
    <name type="scientific">Methylobacterium currus</name>
    <dbReference type="NCBI Taxonomy" id="2051553"/>
    <lineage>
        <taxon>Bacteria</taxon>
        <taxon>Pseudomonadati</taxon>
        <taxon>Pseudomonadota</taxon>
        <taxon>Alphaproteobacteria</taxon>
        <taxon>Hyphomicrobiales</taxon>
        <taxon>Methylobacteriaceae</taxon>
        <taxon>Methylobacterium</taxon>
    </lineage>
</organism>
<evidence type="ECO:0000313" key="2">
    <source>
        <dbReference type="Proteomes" id="UP000244755"/>
    </source>
</evidence>
<dbReference type="EMBL" id="CP028844">
    <property type="protein sequence ID" value="AWB25718.1"/>
    <property type="molecule type" value="Genomic_DNA"/>
</dbReference>
<dbReference type="AlphaFoldDB" id="A0A2R4WVY7"/>
<gene>
    <name evidence="1" type="ORF">DA075_33290</name>
</gene>
<accession>A0A2R4WVY7</accession>
<name>A0A2R4WVY7_9HYPH</name>
<evidence type="ECO:0000313" key="1">
    <source>
        <dbReference type="EMBL" id="AWB25718.1"/>
    </source>
</evidence>
<dbReference type="KEGG" id="mee:DA075_33290"/>